<evidence type="ECO:0000313" key="12">
    <source>
        <dbReference type="Proteomes" id="UP000261295"/>
    </source>
</evidence>
<evidence type="ECO:0000313" key="7">
    <source>
        <dbReference type="EMBL" id="RGM55832.1"/>
    </source>
</evidence>
<feature type="signal peptide" evidence="1">
    <location>
        <begin position="1"/>
        <end position="23"/>
    </location>
</feature>
<evidence type="ECO:0000313" key="13">
    <source>
        <dbReference type="Proteomes" id="UP000283766"/>
    </source>
</evidence>
<dbReference type="InterPro" id="IPR032187">
    <property type="entry name" value="SusF/SusE-like_C"/>
</dbReference>
<feature type="domain" description="Outer membrane protein SusF/SusE-like C-terminal" evidence="3">
    <location>
        <begin position="176"/>
        <end position="262"/>
    </location>
</feature>
<dbReference type="Proteomes" id="UP000260874">
    <property type="component" value="Unassembled WGS sequence"/>
</dbReference>
<evidence type="ECO:0000313" key="4">
    <source>
        <dbReference type="EMBL" id="CUP11111.1"/>
    </source>
</evidence>
<dbReference type="Gene3D" id="2.60.40.3620">
    <property type="match status" value="1"/>
</dbReference>
<evidence type="ECO:0000313" key="5">
    <source>
        <dbReference type="EMBL" id="CUP97721.1"/>
    </source>
</evidence>
<organism evidence="5 10">
    <name type="scientific">Bacteroides uniformis</name>
    <dbReference type="NCBI Taxonomy" id="820"/>
    <lineage>
        <taxon>Bacteria</taxon>
        <taxon>Pseudomonadati</taxon>
        <taxon>Bacteroidota</taxon>
        <taxon>Bacteroidia</taxon>
        <taxon>Bacteroidales</taxon>
        <taxon>Bacteroidaceae</taxon>
        <taxon>Bacteroides</taxon>
    </lineage>
</organism>
<evidence type="ECO:0000259" key="2">
    <source>
        <dbReference type="Pfam" id="PF14292"/>
    </source>
</evidence>
<keyword evidence="1" id="KW-0732">Signal</keyword>
<dbReference type="EMBL" id="CZBF01000004">
    <property type="protein sequence ID" value="CUP97721.1"/>
    <property type="molecule type" value="Genomic_DNA"/>
</dbReference>
<feature type="chain" id="PRO_5014252592" evidence="1">
    <location>
        <begin position="24"/>
        <end position="390"/>
    </location>
</feature>
<dbReference type="Proteomes" id="UP000283766">
    <property type="component" value="Unassembled WGS sequence"/>
</dbReference>
<sequence length="390" mass="42456">MKKILLRMLLPVLALVLVTSCEKDIDSNPTFHENTTGFVLNMPANAANNVLDLLTADELTFTTSQPDYGGIPLSVNYDVEISFDDFSAEEPVYKVVTSSTSTSIKVSGKRMNDAVVTMFQDANEGVEYPSNEVKDLYVRLHANVNKLELGSCYSNVIKLQVKATYQAPSITLPEKLFIAGSDIGEAWKTWKPFAGVFGLDGNYFTVVYIADGGAFKWGTFAEQWLGYADVKTYADEAGAGISDDGGNIKFAKGGWYTLCFKAKINGEAIDYTLTVYPAALYIIGNATGGWDEASPALQLTAPADGSGIWVSPAFVGGGEMRAYVKAGTFEWWRTEFTLFEGNVFWRNLNIPDSWANDKGSDYSVVPAAGQKLYVKFGTPGVDANETGEVK</sequence>
<dbReference type="EMBL" id="QSRB01000007">
    <property type="protein sequence ID" value="RGK85698.1"/>
    <property type="molecule type" value="Genomic_DNA"/>
</dbReference>
<dbReference type="GO" id="GO:2001070">
    <property type="term" value="F:starch binding"/>
    <property type="evidence" value="ECO:0007669"/>
    <property type="project" value="InterPro"/>
</dbReference>
<feature type="domain" description="SusE outer membrane protein" evidence="2">
    <location>
        <begin position="28"/>
        <end position="118"/>
    </location>
</feature>
<evidence type="ECO:0000313" key="11">
    <source>
        <dbReference type="Proteomes" id="UP000260874"/>
    </source>
</evidence>
<dbReference type="InterPro" id="IPR025970">
    <property type="entry name" value="SusE"/>
</dbReference>
<evidence type="ECO:0000259" key="3">
    <source>
        <dbReference type="Pfam" id="PF16411"/>
    </source>
</evidence>
<dbReference type="GO" id="GO:0019867">
    <property type="term" value="C:outer membrane"/>
    <property type="evidence" value="ECO:0007669"/>
    <property type="project" value="InterPro"/>
</dbReference>
<accession>A0A174SMX0</accession>
<dbReference type="CDD" id="cd12966">
    <property type="entry name" value="CBM-Ec_CBM-Fc"/>
    <property type="match status" value="1"/>
</dbReference>
<protein>
    <submittedName>
        <fullName evidence="5">Outer membrane protein SusE</fullName>
    </submittedName>
    <submittedName>
        <fullName evidence="6">SusF/SusE family outer membrane protein</fullName>
    </submittedName>
</protein>
<reference evidence="9 10" key="1">
    <citation type="submission" date="2015-09" db="EMBL/GenBank/DDBJ databases">
        <authorList>
            <consortium name="Pathogen Informatics"/>
        </authorList>
    </citation>
    <scope>NUCLEOTIDE SEQUENCE [LARGE SCALE GENOMIC DNA]</scope>
    <source>
        <strain evidence="4 9">2789STDY5608791</strain>
        <strain evidence="5 10">2789STDY5834942</strain>
    </source>
</reference>
<evidence type="ECO:0000313" key="10">
    <source>
        <dbReference type="Proteomes" id="UP000095788"/>
    </source>
</evidence>
<dbReference type="AlphaFoldDB" id="A0A174SMX0"/>
<dbReference type="RefSeq" id="WP_009036583.1">
    <property type="nucleotide sequence ID" value="NZ_CABKOQ010000015.1"/>
</dbReference>
<name>A0A174SMX0_BACUN</name>
<dbReference type="Pfam" id="PF14292">
    <property type="entry name" value="SusE"/>
    <property type="match status" value="1"/>
</dbReference>
<evidence type="ECO:0000313" key="9">
    <source>
        <dbReference type="Proteomes" id="UP000095419"/>
    </source>
</evidence>
<dbReference type="PROSITE" id="PS51257">
    <property type="entry name" value="PROKAR_LIPOPROTEIN"/>
    <property type="match status" value="1"/>
</dbReference>
<dbReference type="Proteomes" id="UP000261295">
    <property type="component" value="Unassembled WGS sequence"/>
</dbReference>
<evidence type="ECO:0000313" key="6">
    <source>
        <dbReference type="EMBL" id="RGK85698.1"/>
    </source>
</evidence>
<dbReference type="Gene3D" id="2.60.40.3610">
    <property type="match status" value="1"/>
</dbReference>
<dbReference type="EMBL" id="CYZF01000009">
    <property type="protein sequence ID" value="CUP11111.1"/>
    <property type="molecule type" value="Genomic_DNA"/>
</dbReference>
<dbReference type="Pfam" id="PF16411">
    <property type="entry name" value="SusF_SusE"/>
    <property type="match status" value="2"/>
</dbReference>
<dbReference type="EMBL" id="QRJL01000005">
    <property type="protein sequence ID" value="RHH31684.1"/>
    <property type="molecule type" value="Genomic_DNA"/>
</dbReference>
<proteinExistence type="predicted"/>
<evidence type="ECO:0000313" key="8">
    <source>
        <dbReference type="EMBL" id="RHH31684.1"/>
    </source>
</evidence>
<reference evidence="11 12" key="2">
    <citation type="submission" date="2018-08" db="EMBL/GenBank/DDBJ databases">
        <title>A genome reference for cultivated species of the human gut microbiota.</title>
        <authorList>
            <person name="Zou Y."/>
            <person name="Xue W."/>
            <person name="Luo G."/>
        </authorList>
    </citation>
    <scope>NUCLEOTIDE SEQUENCE [LARGE SCALE GENOMIC DNA]</scope>
    <source>
        <strain evidence="8 13">AM18-14LB</strain>
        <strain evidence="7 12">OM07-9</strain>
        <strain evidence="6 11">TF09-22</strain>
    </source>
</reference>
<gene>
    <name evidence="5" type="primary">susE</name>
    <name evidence="8" type="ORF">DW216_10430</name>
    <name evidence="7" type="ORF">DXC07_09655</name>
    <name evidence="6" type="ORF">DXC91_10570</name>
    <name evidence="4" type="ORF">ERS417307_03120</name>
    <name evidence="5" type="ORF">ERS852554_02446</name>
</gene>
<dbReference type="Proteomes" id="UP000095419">
    <property type="component" value="Unassembled WGS sequence"/>
</dbReference>
<feature type="domain" description="Outer membrane protein SusF/SusE-like C-terminal" evidence="3">
    <location>
        <begin position="280"/>
        <end position="378"/>
    </location>
</feature>
<dbReference type="EMBL" id="QSTL01000007">
    <property type="protein sequence ID" value="RGM55832.1"/>
    <property type="molecule type" value="Genomic_DNA"/>
</dbReference>
<dbReference type="Proteomes" id="UP000095788">
    <property type="component" value="Unassembled WGS sequence"/>
</dbReference>
<dbReference type="CDD" id="cd12965">
    <property type="entry name" value="CBM-Eb_CBM-Fb"/>
    <property type="match status" value="1"/>
</dbReference>
<evidence type="ECO:0000256" key="1">
    <source>
        <dbReference type="SAM" id="SignalP"/>
    </source>
</evidence>